<dbReference type="AlphaFoldDB" id="A0AA96LJP6"/>
<evidence type="ECO:0000256" key="2">
    <source>
        <dbReference type="ARBA" id="ARBA00023125"/>
    </source>
</evidence>
<keyword evidence="6" id="KW-1185">Reference proteome</keyword>
<evidence type="ECO:0000256" key="1">
    <source>
        <dbReference type="ARBA" id="ARBA00023015"/>
    </source>
</evidence>
<evidence type="ECO:0000256" key="3">
    <source>
        <dbReference type="ARBA" id="ARBA00023163"/>
    </source>
</evidence>
<name>A0AA96LJP6_9BACL</name>
<proteinExistence type="predicted"/>
<dbReference type="PANTHER" id="PTHR46796">
    <property type="entry name" value="HTH-TYPE TRANSCRIPTIONAL ACTIVATOR RHAS-RELATED"/>
    <property type="match status" value="1"/>
</dbReference>
<organism evidence="5 6">
    <name type="scientific">Paenibacillus aurantius</name>
    <dbReference type="NCBI Taxonomy" id="2918900"/>
    <lineage>
        <taxon>Bacteria</taxon>
        <taxon>Bacillati</taxon>
        <taxon>Bacillota</taxon>
        <taxon>Bacilli</taxon>
        <taxon>Bacillales</taxon>
        <taxon>Paenibacillaceae</taxon>
        <taxon>Paenibacillus</taxon>
    </lineage>
</organism>
<reference evidence="5 6" key="1">
    <citation type="submission" date="2022-02" db="EMBL/GenBank/DDBJ databases">
        <title>Paenibacillus sp. MBLB1776 Whole Genome Shotgun Sequencing.</title>
        <authorList>
            <person name="Hwang C.Y."/>
            <person name="Cho E.-S."/>
            <person name="Seo M.-J."/>
        </authorList>
    </citation>
    <scope>NUCLEOTIDE SEQUENCE [LARGE SCALE GENOMIC DNA]</scope>
    <source>
        <strain evidence="5 6">MBLB1776</strain>
    </source>
</reference>
<dbReference type="InterPro" id="IPR046532">
    <property type="entry name" value="DUF6597"/>
</dbReference>
<dbReference type="PROSITE" id="PS01124">
    <property type="entry name" value="HTH_ARAC_FAMILY_2"/>
    <property type="match status" value="1"/>
</dbReference>
<dbReference type="RefSeq" id="WP_315607131.1">
    <property type="nucleotide sequence ID" value="NZ_CP130318.1"/>
</dbReference>
<dbReference type="SUPFAM" id="SSF46689">
    <property type="entry name" value="Homeodomain-like"/>
    <property type="match status" value="1"/>
</dbReference>
<keyword evidence="1" id="KW-0805">Transcription regulation</keyword>
<dbReference type="Proteomes" id="UP001305702">
    <property type="component" value="Chromosome"/>
</dbReference>
<dbReference type="KEGG" id="paun:MJA45_10095"/>
<accession>A0AA96LJP6</accession>
<dbReference type="EMBL" id="CP130318">
    <property type="protein sequence ID" value="WNQ13351.1"/>
    <property type="molecule type" value="Genomic_DNA"/>
</dbReference>
<gene>
    <name evidence="5" type="ORF">MJA45_10095</name>
</gene>
<dbReference type="SMART" id="SM00342">
    <property type="entry name" value="HTH_ARAC"/>
    <property type="match status" value="1"/>
</dbReference>
<dbReference type="Pfam" id="PF20240">
    <property type="entry name" value="DUF6597"/>
    <property type="match status" value="1"/>
</dbReference>
<dbReference type="InterPro" id="IPR009057">
    <property type="entry name" value="Homeodomain-like_sf"/>
</dbReference>
<evidence type="ECO:0000313" key="5">
    <source>
        <dbReference type="EMBL" id="WNQ13351.1"/>
    </source>
</evidence>
<dbReference type="InterPro" id="IPR050204">
    <property type="entry name" value="AraC_XylS_family_regulators"/>
</dbReference>
<dbReference type="InterPro" id="IPR018060">
    <property type="entry name" value="HTH_AraC"/>
</dbReference>
<sequence length="266" mass="30189">MKPVTFSPCGSLSPFVECFWSLQDYRSAHSREISIPDGSAELVFDLGGGPIRLFNRNEESLLFGASVLCGPHTEYFGIDTSGQTDVMGIHFRPGGLFPFLPAPLHELLNRHVPLSAYWPHEARLIRRLAAGSTLEERFRTLEEELLASSCRPPERHPAVVYALEELRRSSVAKVLEQTGLSHRRFNERFKAQVGMTPKQLSRLYRFQEVLSALNQGEQPDWASIAEACGYCDQAHLIRDFQAFSGMPPSRYRRIPERHPNHSPYPR</sequence>
<keyword evidence="2" id="KW-0238">DNA-binding</keyword>
<evidence type="ECO:0000313" key="6">
    <source>
        <dbReference type="Proteomes" id="UP001305702"/>
    </source>
</evidence>
<feature type="domain" description="HTH araC/xylS-type" evidence="4">
    <location>
        <begin position="156"/>
        <end position="254"/>
    </location>
</feature>
<dbReference type="GO" id="GO:0043565">
    <property type="term" value="F:sequence-specific DNA binding"/>
    <property type="evidence" value="ECO:0007669"/>
    <property type="project" value="InterPro"/>
</dbReference>
<dbReference type="Pfam" id="PF12833">
    <property type="entry name" value="HTH_18"/>
    <property type="match status" value="1"/>
</dbReference>
<dbReference type="GO" id="GO:0003700">
    <property type="term" value="F:DNA-binding transcription factor activity"/>
    <property type="evidence" value="ECO:0007669"/>
    <property type="project" value="InterPro"/>
</dbReference>
<dbReference type="Gene3D" id="1.10.10.60">
    <property type="entry name" value="Homeodomain-like"/>
    <property type="match status" value="1"/>
</dbReference>
<keyword evidence="3" id="KW-0804">Transcription</keyword>
<evidence type="ECO:0000259" key="4">
    <source>
        <dbReference type="PROSITE" id="PS01124"/>
    </source>
</evidence>
<protein>
    <submittedName>
        <fullName evidence="5">AraC family transcriptional regulator</fullName>
    </submittedName>
</protein>